<proteinExistence type="predicted"/>
<gene>
    <name evidence="3" type="primary">LOC105365778</name>
</gene>
<keyword evidence="2" id="KW-1185">Reference proteome</keyword>
<protein>
    <submittedName>
        <fullName evidence="3">Uncharacterized protein C18orf63-like</fullName>
    </submittedName>
</protein>
<dbReference type="PANTHER" id="PTHR28495:SF1">
    <property type="entry name" value="GENE, 17266-RELATED"/>
    <property type="match status" value="1"/>
</dbReference>
<dbReference type="AlphaFoldDB" id="A0AAJ6YQH5"/>
<name>A0AAJ6YQH5_9HYME</name>
<reference evidence="3" key="1">
    <citation type="submission" date="2025-08" db="UniProtKB">
        <authorList>
            <consortium name="RefSeq"/>
        </authorList>
    </citation>
    <scope>IDENTIFICATION</scope>
</reference>
<dbReference type="Proteomes" id="UP000695007">
    <property type="component" value="Unplaced"/>
</dbReference>
<dbReference type="PANTHER" id="PTHR28495">
    <property type="entry name" value="HYPOTHETICAL PROTEIN LOC100359752"/>
    <property type="match status" value="1"/>
</dbReference>
<accession>A0AAJ6YQH5</accession>
<evidence type="ECO:0000313" key="2">
    <source>
        <dbReference type="Proteomes" id="UP000695007"/>
    </source>
</evidence>
<dbReference type="InterPro" id="IPR031643">
    <property type="entry name" value="DUF4708"/>
</dbReference>
<evidence type="ECO:0000313" key="3">
    <source>
        <dbReference type="RefSeq" id="XP_011502326.1"/>
    </source>
</evidence>
<dbReference type="GeneID" id="105365778"/>
<dbReference type="KEGG" id="csol:105365778"/>
<organism evidence="2 3">
    <name type="scientific">Ceratosolen solmsi marchali</name>
    <dbReference type="NCBI Taxonomy" id="326594"/>
    <lineage>
        <taxon>Eukaryota</taxon>
        <taxon>Metazoa</taxon>
        <taxon>Ecdysozoa</taxon>
        <taxon>Arthropoda</taxon>
        <taxon>Hexapoda</taxon>
        <taxon>Insecta</taxon>
        <taxon>Pterygota</taxon>
        <taxon>Neoptera</taxon>
        <taxon>Endopterygota</taxon>
        <taxon>Hymenoptera</taxon>
        <taxon>Apocrita</taxon>
        <taxon>Proctotrupomorpha</taxon>
        <taxon>Chalcidoidea</taxon>
        <taxon>Agaonidae</taxon>
        <taxon>Agaoninae</taxon>
        <taxon>Ceratosolen</taxon>
    </lineage>
</organism>
<dbReference type="Pfam" id="PF15813">
    <property type="entry name" value="DUF4708"/>
    <property type="match status" value="1"/>
</dbReference>
<feature type="domain" description="DUF4708" evidence="1">
    <location>
        <begin position="2"/>
        <end position="119"/>
    </location>
</feature>
<sequence length="135" mass="15567">MFTFKLAPLWNLIGKSFYLPGFSFLSLPCSIDTVEWNILFTDDDTKLEIKAMKMTLFPLTYEYVIKNAEFNAMGNLNNITIFYSSWVYVLPKLTKAKVVSVSKTLPSNCPFANYNDLRSILIIYQKLIKGCYSMK</sequence>
<evidence type="ECO:0000259" key="1">
    <source>
        <dbReference type="Pfam" id="PF15813"/>
    </source>
</evidence>
<dbReference type="RefSeq" id="XP_011502326.1">
    <property type="nucleotide sequence ID" value="XM_011504024.1"/>
</dbReference>